<evidence type="ECO:0000256" key="1">
    <source>
        <dbReference type="SAM" id="Phobius"/>
    </source>
</evidence>
<feature type="transmembrane region" description="Helical" evidence="1">
    <location>
        <begin position="23"/>
        <end position="42"/>
    </location>
</feature>
<keyword evidence="1" id="KW-0472">Membrane</keyword>
<dbReference type="EMBL" id="CP002401">
    <property type="protein sequence ID" value="AEP35681.1"/>
    <property type="molecule type" value="Genomic_DNA"/>
</dbReference>
<feature type="transmembrane region" description="Helical" evidence="1">
    <location>
        <begin position="71"/>
        <end position="91"/>
    </location>
</feature>
<accession>G4NPK8</accession>
<sequence length="96" mass="11436">MFFQKRKRTHYFLMNSNIEYRQYRIDILSCFICLLMMVWTLVSIKLGDSLGGIIPGCLGYLLAKRKHRRPVRWFFLTFFFGIASGIFLVVLHPKQK</sequence>
<gene>
    <name evidence="2" type="ordered locus">CTO_0859</name>
</gene>
<evidence type="ECO:0000313" key="3">
    <source>
        <dbReference type="Proteomes" id="UP000009287"/>
    </source>
</evidence>
<dbReference type="PATRIC" id="fig|580047.4.peg.872"/>
<evidence type="ECO:0000313" key="2">
    <source>
        <dbReference type="EMBL" id="AEP35681.1"/>
    </source>
</evidence>
<name>G4NPK8_CHLT4</name>
<dbReference type="KEGG" id="cra:CTO_0859"/>
<dbReference type="AlphaFoldDB" id="G4NPK8"/>
<organism evidence="2 3">
    <name type="scientific">Chlamydia trachomatis serovar A (strain A2497)</name>
    <dbReference type="NCBI Taxonomy" id="580047"/>
    <lineage>
        <taxon>Bacteria</taxon>
        <taxon>Pseudomonadati</taxon>
        <taxon>Chlamydiota</taxon>
        <taxon>Chlamydiia</taxon>
        <taxon>Chlamydiales</taxon>
        <taxon>Chlamydiaceae</taxon>
        <taxon>Chlamydia/Chlamydophila group</taxon>
        <taxon>Chlamydia</taxon>
    </lineage>
</organism>
<keyword evidence="1" id="KW-1133">Transmembrane helix</keyword>
<reference evidence="2 3" key="1">
    <citation type="journal article" date="2011" name="J. Exp. Med.">
        <title>A live-attenuated chlamydial vaccine protects against trachoma in nonhuman primates.</title>
        <authorList>
            <person name="Kari L."/>
            <person name="Whitmire W.M."/>
            <person name="Olivares-Zavaleta N."/>
            <person name="Goheen M.M."/>
            <person name="Taylor L.D."/>
            <person name="Carlson J.H."/>
            <person name="Sturdevant G.L."/>
            <person name="Lu C."/>
            <person name="Bakios L.E."/>
            <person name="Randall L.B."/>
            <person name="Parnell M.J."/>
            <person name="Zhong G."/>
            <person name="Caldwell H.D."/>
        </authorList>
    </citation>
    <scope>NUCLEOTIDE SEQUENCE [LARGE SCALE GENOMIC DNA]</scope>
    <source>
        <strain evidence="2 3">A2497</strain>
    </source>
</reference>
<dbReference type="Proteomes" id="UP000009287">
    <property type="component" value="Chromosome"/>
</dbReference>
<protein>
    <submittedName>
        <fullName evidence="2">Putative membrane associated protein</fullName>
    </submittedName>
</protein>
<proteinExistence type="predicted"/>
<keyword evidence="1" id="KW-0812">Transmembrane</keyword>